<accession>W6T8D1</accession>
<proteinExistence type="predicted"/>
<sequence>MSDKWPHFAQLNDGEEALDHVETQEQVKITKKL</sequence>
<comment type="caution">
    <text evidence="1">The sequence shown here is derived from an EMBL/GenBank/DDBJ whole genome shotgun (WGS) entry which is preliminary data.</text>
</comment>
<organism evidence="1 2">
    <name type="scientific">Lactiplantibacillus fabifermentans T30PCM01</name>
    <dbReference type="NCBI Taxonomy" id="1400520"/>
    <lineage>
        <taxon>Bacteria</taxon>
        <taxon>Bacillati</taxon>
        <taxon>Bacillota</taxon>
        <taxon>Bacilli</taxon>
        <taxon>Lactobacillales</taxon>
        <taxon>Lactobacillaceae</taxon>
        <taxon>Lactiplantibacillus</taxon>
    </lineage>
</organism>
<dbReference type="EMBL" id="AWWK01000032">
    <property type="protein sequence ID" value="ETY74579.1"/>
    <property type="molecule type" value="Genomic_DNA"/>
</dbReference>
<evidence type="ECO:0000313" key="2">
    <source>
        <dbReference type="Proteomes" id="UP000019247"/>
    </source>
</evidence>
<dbReference type="PATRIC" id="fig|1400520.3.peg.1344"/>
<name>W6T8D1_9LACO</name>
<gene>
    <name evidence="1" type="ORF">LFAB_06870</name>
</gene>
<protein>
    <submittedName>
        <fullName evidence="1">Uncharacterized protein</fullName>
    </submittedName>
</protein>
<reference evidence="1 2" key="1">
    <citation type="journal article" date="2014" name="Genome Announc.">
        <title>Genome Sequence of Lactobacillus fabifermentans Strain T30PCM01, Isolated from Fermenting Grape Marc.</title>
        <authorList>
            <person name="Treu L."/>
            <person name="Vendramin V."/>
            <person name="Bovo B."/>
            <person name="Giacomini A."/>
            <person name="Corich V."/>
            <person name="Campanaro S."/>
        </authorList>
    </citation>
    <scope>NUCLEOTIDE SEQUENCE [LARGE SCALE GENOMIC DNA]</scope>
    <source>
        <strain evidence="1 2">T30PCM01</strain>
    </source>
</reference>
<dbReference type="Proteomes" id="UP000019247">
    <property type="component" value="Unassembled WGS sequence"/>
</dbReference>
<evidence type="ECO:0000313" key="1">
    <source>
        <dbReference type="EMBL" id="ETY74579.1"/>
    </source>
</evidence>
<dbReference type="AlphaFoldDB" id="W6T8D1"/>
<dbReference type="HOGENOM" id="CLU_3382463_0_0_9"/>